<feature type="transmembrane region" description="Helical" evidence="7">
    <location>
        <begin position="421"/>
        <end position="440"/>
    </location>
</feature>
<feature type="non-terminal residue" evidence="9">
    <location>
        <position position="1"/>
    </location>
</feature>
<evidence type="ECO:0000256" key="2">
    <source>
        <dbReference type="ARBA" id="ARBA00005241"/>
    </source>
</evidence>
<accession>A0A7K8R1R0</accession>
<evidence type="ECO:0000256" key="4">
    <source>
        <dbReference type="ARBA" id="ARBA00022989"/>
    </source>
</evidence>
<reference evidence="9 10" key="1">
    <citation type="submission" date="2019-09" db="EMBL/GenBank/DDBJ databases">
        <title>Bird 10,000 Genomes (B10K) Project - Family phase.</title>
        <authorList>
            <person name="Zhang G."/>
        </authorList>
    </citation>
    <scope>NUCLEOTIDE SEQUENCE [LARGE SCALE GENOMIC DNA]</scope>
    <source>
        <strain evidence="9">B10K-CU-031-20</strain>
    </source>
</reference>
<gene>
    <name evidence="9" type="primary">Mfsd6lb</name>
    <name evidence="9" type="ORF">SMICAP_R14593</name>
</gene>
<feature type="transmembrane region" description="Helical" evidence="7">
    <location>
        <begin position="484"/>
        <end position="504"/>
    </location>
</feature>
<dbReference type="SUPFAM" id="SSF103473">
    <property type="entry name" value="MFS general substrate transporter"/>
    <property type="match status" value="1"/>
</dbReference>
<dbReference type="Pfam" id="PF12832">
    <property type="entry name" value="MFS_1_like"/>
    <property type="match status" value="1"/>
</dbReference>
<feature type="transmembrane region" description="Helical" evidence="7">
    <location>
        <begin position="276"/>
        <end position="294"/>
    </location>
</feature>
<feature type="region of interest" description="Disordered" evidence="6">
    <location>
        <begin position="131"/>
        <end position="184"/>
    </location>
</feature>
<evidence type="ECO:0000256" key="1">
    <source>
        <dbReference type="ARBA" id="ARBA00004141"/>
    </source>
</evidence>
<sequence length="575" mass="60963">AMGEQWDVGRALALAALFRLLQGAGRACAAPFLPLYLRLLGLPAPLVGAVAGARHLAAALWAALGCPRGRGKRRLLLAGSLVGSAGAGLVLTLIPPAGPAAGDAGCNHSRQLGELPAVPVTVPRSVLITVPTTVPSPGRSAHSALTTSAEPERPASYGPPFPGLEETSRHRSTATDPTDNAEDSLYATESNKSSLIKTILPTVGVAYVSGNLSDTQDVNFEAAQSILQDRKHQIFLMVLGTVVLWELLATSLEWTVDEGLYEYLDFVDATDRYSRLWVWSYLGAAAGACGVAALVDQLNCFLSASISRLAVHFYGYAVLVTLSLLVSVFFPVHIPRKTDHAARTAKALALLWSDGRALLFASTVFLTGAAGSAGHNFLFWQMQDQGSSELLMGLSVAVGLFAELLLYPIKGKLLRALPSGRMGALSVSLLAAQLLCYSFLPVPWAVLPVQLLSAFSSGALWWVLDATVGDIATPGTERSLQAVLRGLCCGGGASVGSFAGGFVVEHFGLAVLFRACSVGLGLWLFLFLIVQSKLPRQKKINYSRLLAADSSDTSDSDEENEKDWLVKAMKDESFN</sequence>
<evidence type="ECO:0000256" key="6">
    <source>
        <dbReference type="SAM" id="MobiDB-lite"/>
    </source>
</evidence>
<organism evidence="9 10">
    <name type="scientific">Smithornis capensis</name>
    <dbReference type="NCBI Taxonomy" id="363769"/>
    <lineage>
        <taxon>Eukaryota</taxon>
        <taxon>Metazoa</taxon>
        <taxon>Chordata</taxon>
        <taxon>Craniata</taxon>
        <taxon>Vertebrata</taxon>
        <taxon>Euteleostomi</taxon>
        <taxon>Archelosauria</taxon>
        <taxon>Archosauria</taxon>
        <taxon>Dinosauria</taxon>
        <taxon>Saurischia</taxon>
        <taxon>Theropoda</taxon>
        <taxon>Coelurosauria</taxon>
        <taxon>Aves</taxon>
        <taxon>Neognathae</taxon>
        <taxon>Neoaves</taxon>
        <taxon>Telluraves</taxon>
        <taxon>Australaves</taxon>
        <taxon>Passeriformes</taxon>
        <taxon>Eurylaimidae</taxon>
        <taxon>Smithornis</taxon>
    </lineage>
</organism>
<feature type="non-terminal residue" evidence="9">
    <location>
        <position position="575"/>
    </location>
</feature>
<dbReference type="Proteomes" id="UP000567624">
    <property type="component" value="Unassembled WGS sequence"/>
</dbReference>
<feature type="transmembrane region" description="Helical" evidence="7">
    <location>
        <begin position="510"/>
        <end position="530"/>
    </location>
</feature>
<comment type="subcellular location">
    <subcellularLocation>
        <location evidence="1">Membrane</location>
        <topology evidence="1">Multi-pass membrane protein</topology>
    </subcellularLocation>
</comment>
<dbReference type="AlphaFoldDB" id="A0A7K8R1R0"/>
<evidence type="ECO:0000256" key="5">
    <source>
        <dbReference type="ARBA" id="ARBA00023136"/>
    </source>
</evidence>
<evidence type="ECO:0000313" key="10">
    <source>
        <dbReference type="Proteomes" id="UP000567624"/>
    </source>
</evidence>
<feature type="domain" description="Major facilitator superfamily associated" evidence="8">
    <location>
        <begin position="24"/>
        <end position="515"/>
    </location>
</feature>
<comment type="similarity">
    <text evidence="2">Belongs to the major facilitator superfamily. MFSD6 family.</text>
</comment>
<keyword evidence="4 7" id="KW-1133">Transmembrane helix</keyword>
<dbReference type="InterPro" id="IPR051717">
    <property type="entry name" value="MFS_MFSD6"/>
</dbReference>
<keyword evidence="3 7" id="KW-0812">Transmembrane</keyword>
<dbReference type="InterPro" id="IPR024989">
    <property type="entry name" value="MFS_assoc_dom"/>
</dbReference>
<dbReference type="CDD" id="cd17479">
    <property type="entry name" value="MFS_MFSD6L"/>
    <property type="match status" value="1"/>
</dbReference>
<proteinExistence type="inferred from homology"/>
<evidence type="ECO:0000256" key="7">
    <source>
        <dbReference type="SAM" id="Phobius"/>
    </source>
</evidence>
<keyword evidence="5 7" id="KW-0472">Membrane</keyword>
<evidence type="ECO:0000259" key="8">
    <source>
        <dbReference type="Pfam" id="PF12832"/>
    </source>
</evidence>
<dbReference type="InterPro" id="IPR036259">
    <property type="entry name" value="MFS_trans_sf"/>
</dbReference>
<keyword evidence="10" id="KW-1185">Reference proteome</keyword>
<feature type="transmembrane region" description="Helical" evidence="7">
    <location>
        <begin position="234"/>
        <end position="256"/>
    </location>
</feature>
<feature type="transmembrane region" description="Helical" evidence="7">
    <location>
        <begin position="314"/>
        <end position="334"/>
    </location>
</feature>
<feature type="transmembrane region" description="Helical" evidence="7">
    <location>
        <begin position="39"/>
        <end position="63"/>
    </location>
</feature>
<protein>
    <submittedName>
        <fullName evidence="9">MF6LB protein</fullName>
    </submittedName>
</protein>
<name>A0A7K8R1R0_9PASS</name>
<dbReference type="EMBL" id="VWYW01000634">
    <property type="protein sequence ID" value="NXF11144.1"/>
    <property type="molecule type" value="Genomic_DNA"/>
</dbReference>
<dbReference type="GO" id="GO:0016020">
    <property type="term" value="C:membrane"/>
    <property type="evidence" value="ECO:0007669"/>
    <property type="project" value="UniProtKB-SubCell"/>
</dbReference>
<dbReference type="PANTHER" id="PTHR16172:SF41">
    <property type="entry name" value="MAJOR FACILITATOR SUPERFAMILY DOMAIN-CONTAINING PROTEIN 6-LIKE"/>
    <property type="match status" value="1"/>
</dbReference>
<evidence type="ECO:0000313" key="9">
    <source>
        <dbReference type="EMBL" id="NXF11144.1"/>
    </source>
</evidence>
<comment type="caution">
    <text evidence="9">The sequence shown here is derived from an EMBL/GenBank/DDBJ whole genome shotgun (WGS) entry which is preliminary data.</text>
</comment>
<evidence type="ECO:0000256" key="3">
    <source>
        <dbReference type="ARBA" id="ARBA00022692"/>
    </source>
</evidence>
<feature type="transmembrane region" description="Helical" evidence="7">
    <location>
        <begin position="390"/>
        <end position="409"/>
    </location>
</feature>
<dbReference type="Gene3D" id="1.20.1250.20">
    <property type="entry name" value="MFS general substrate transporter like domains"/>
    <property type="match status" value="1"/>
</dbReference>
<dbReference type="PANTHER" id="PTHR16172">
    <property type="entry name" value="MAJOR FACILITATOR SUPERFAMILY DOMAIN-CONTAINING PROTEIN 6-LIKE"/>
    <property type="match status" value="1"/>
</dbReference>
<feature type="transmembrane region" description="Helical" evidence="7">
    <location>
        <begin position="355"/>
        <end position="378"/>
    </location>
</feature>